<organism evidence="1 2">
    <name type="scientific">Antrihabitans stalactiti</name>
    <dbReference type="NCBI Taxonomy" id="2584121"/>
    <lineage>
        <taxon>Bacteria</taxon>
        <taxon>Bacillati</taxon>
        <taxon>Actinomycetota</taxon>
        <taxon>Actinomycetes</taxon>
        <taxon>Mycobacteriales</taxon>
        <taxon>Nocardiaceae</taxon>
        <taxon>Antrihabitans</taxon>
    </lineage>
</organism>
<evidence type="ECO:0000313" key="1">
    <source>
        <dbReference type="EMBL" id="NMN93898.1"/>
    </source>
</evidence>
<proteinExistence type="predicted"/>
<dbReference type="AlphaFoldDB" id="A0A848K8Z7"/>
<dbReference type="Proteomes" id="UP000535543">
    <property type="component" value="Unassembled WGS sequence"/>
</dbReference>
<protein>
    <submittedName>
        <fullName evidence="1">Uncharacterized protein</fullName>
    </submittedName>
</protein>
<sequence>MTESSAIGDFGNCDPWPEGLFEHLDTYRQGHIIENVPAFFLEAALAPIWSPPRQQLSSLTPTIAGEFGYGPMRAMMLTQACDLLKRTNPWITVAPVYDAANRLQPGQHGQVRSGQFGHFIPITADWATSGLWVADLRLEMPLEKTVLIGQTPLEAFGNDLEYALLARKLGARRQRLAAPLPCIAHLSEPLYDGLRRQPDGGEALNAHVRELRVQWNDPTNPTVLALFVVALDESERSQIDVDGWTELVLSLYQSAYAEGVTIVGPEFTSIEVMSAADYVTSSLIEDTQSS</sequence>
<keyword evidence="2" id="KW-1185">Reference proteome</keyword>
<reference evidence="1 2" key="2">
    <citation type="submission" date="2020-06" db="EMBL/GenBank/DDBJ databases">
        <title>Antribacter stalactiti gen. nov., sp. nov., a new member of the family Nacardiaceae isolated from a cave.</title>
        <authorList>
            <person name="Kim I.S."/>
        </authorList>
    </citation>
    <scope>NUCLEOTIDE SEQUENCE [LARGE SCALE GENOMIC DNA]</scope>
    <source>
        <strain evidence="1 2">YC2-7</strain>
    </source>
</reference>
<reference evidence="1 2" key="1">
    <citation type="submission" date="2019-05" db="EMBL/GenBank/DDBJ databases">
        <authorList>
            <person name="Lee S.D."/>
        </authorList>
    </citation>
    <scope>NUCLEOTIDE SEQUENCE [LARGE SCALE GENOMIC DNA]</scope>
    <source>
        <strain evidence="1 2">YC2-7</strain>
    </source>
</reference>
<dbReference type="EMBL" id="VCQU01000001">
    <property type="protein sequence ID" value="NMN93898.1"/>
    <property type="molecule type" value="Genomic_DNA"/>
</dbReference>
<comment type="caution">
    <text evidence="1">The sequence shown here is derived from an EMBL/GenBank/DDBJ whole genome shotgun (WGS) entry which is preliminary data.</text>
</comment>
<accession>A0A848K8Z7</accession>
<gene>
    <name evidence="1" type="ORF">FGL95_02465</name>
</gene>
<name>A0A848K8Z7_9NOCA</name>
<evidence type="ECO:0000313" key="2">
    <source>
        <dbReference type="Proteomes" id="UP000535543"/>
    </source>
</evidence>
<dbReference type="RefSeq" id="WP_169584586.1">
    <property type="nucleotide sequence ID" value="NZ_VCQU01000001.1"/>
</dbReference>